<keyword evidence="6" id="KW-0598">Phosphotransferase system</keyword>
<keyword evidence="2" id="KW-0813">Transport</keyword>
<evidence type="ECO:0000256" key="1">
    <source>
        <dbReference type="ARBA" id="ARBA00004496"/>
    </source>
</evidence>
<reference evidence="9 10" key="1">
    <citation type="submission" date="2018-07" db="EMBL/GenBank/DDBJ databases">
        <title>Genome sequences of six Lactobacillus spp. isolated from bumble bee guts.</title>
        <authorList>
            <person name="Motta E.V.S."/>
            <person name="Moran N.A."/>
        </authorList>
    </citation>
    <scope>NUCLEOTIDE SEQUENCE [LARGE SCALE GENOMIC DNA]</scope>
    <source>
        <strain evidence="9 10">BI-1.1</strain>
    </source>
</reference>
<dbReference type="SUPFAM" id="SSF52728">
    <property type="entry name" value="PTS IIb component"/>
    <property type="match status" value="1"/>
</dbReference>
<evidence type="ECO:0000313" key="10">
    <source>
        <dbReference type="Proteomes" id="UP000284109"/>
    </source>
</evidence>
<name>A0A417ZHK0_9LACO</name>
<dbReference type="InterPro" id="IPR036667">
    <property type="entry name" value="PTS_IIB_sorbose-sp_sf"/>
</dbReference>
<evidence type="ECO:0000256" key="6">
    <source>
        <dbReference type="ARBA" id="ARBA00022683"/>
    </source>
</evidence>
<evidence type="ECO:0000256" key="5">
    <source>
        <dbReference type="ARBA" id="ARBA00022679"/>
    </source>
</evidence>
<dbReference type="GO" id="GO:0008982">
    <property type="term" value="F:protein-N(PI)-phosphohistidine-sugar phosphotransferase activity"/>
    <property type="evidence" value="ECO:0007669"/>
    <property type="project" value="InterPro"/>
</dbReference>
<dbReference type="Proteomes" id="UP000284109">
    <property type="component" value="Unassembled WGS sequence"/>
</dbReference>
<keyword evidence="5" id="KW-0808">Transferase</keyword>
<evidence type="ECO:0000259" key="8">
    <source>
        <dbReference type="PROSITE" id="PS51101"/>
    </source>
</evidence>
<comment type="subcellular location">
    <subcellularLocation>
        <location evidence="1">Cytoplasm</location>
    </subcellularLocation>
</comment>
<keyword evidence="4" id="KW-0762">Sugar transport</keyword>
<evidence type="ECO:0000256" key="3">
    <source>
        <dbReference type="ARBA" id="ARBA00022490"/>
    </source>
</evidence>
<dbReference type="GO" id="GO:0016301">
    <property type="term" value="F:kinase activity"/>
    <property type="evidence" value="ECO:0007669"/>
    <property type="project" value="UniProtKB-KW"/>
</dbReference>
<keyword evidence="7" id="KW-0418">Kinase</keyword>
<protein>
    <submittedName>
        <fullName evidence="9">PTS mannose/fructose/sorbose transporter subunit IIB</fullName>
    </submittedName>
</protein>
<feature type="domain" description="PTS EIIB type-4" evidence="8">
    <location>
        <begin position="1"/>
        <end position="164"/>
    </location>
</feature>
<dbReference type="Pfam" id="PF03830">
    <property type="entry name" value="PTSIIB_sorb"/>
    <property type="match status" value="1"/>
</dbReference>
<dbReference type="GO" id="GO:0005737">
    <property type="term" value="C:cytoplasm"/>
    <property type="evidence" value="ECO:0007669"/>
    <property type="project" value="UniProtKB-SubCell"/>
</dbReference>
<evidence type="ECO:0000313" key="9">
    <source>
        <dbReference type="EMBL" id="RHW51182.1"/>
    </source>
</evidence>
<dbReference type="Gene3D" id="3.40.35.10">
    <property type="entry name" value="Phosphotransferase system, sorbose subfamily IIB component"/>
    <property type="match status" value="1"/>
</dbReference>
<evidence type="ECO:0000256" key="7">
    <source>
        <dbReference type="ARBA" id="ARBA00022777"/>
    </source>
</evidence>
<dbReference type="GO" id="GO:0009401">
    <property type="term" value="P:phosphoenolpyruvate-dependent sugar phosphotransferase system"/>
    <property type="evidence" value="ECO:0007669"/>
    <property type="project" value="UniProtKB-KW"/>
</dbReference>
<dbReference type="InterPro" id="IPR004720">
    <property type="entry name" value="PTS_IIB_sorbose-sp"/>
</dbReference>
<gene>
    <name evidence="9" type="ORF">DS831_03930</name>
</gene>
<dbReference type="EMBL" id="QOCR01000002">
    <property type="protein sequence ID" value="RHW51182.1"/>
    <property type="molecule type" value="Genomic_DNA"/>
</dbReference>
<keyword evidence="3" id="KW-0963">Cytoplasm</keyword>
<evidence type="ECO:0000256" key="2">
    <source>
        <dbReference type="ARBA" id="ARBA00022448"/>
    </source>
</evidence>
<comment type="caution">
    <text evidence="9">The sequence shown here is derived from an EMBL/GenBank/DDBJ whole genome shotgun (WGS) entry which is preliminary data.</text>
</comment>
<proteinExistence type="predicted"/>
<evidence type="ECO:0000256" key="4">
    <source>
        <dbReference type="ARBA" id="ARBA00022597"/>
    </source>
</evidence>
<dbReference type="PROSITE" id="PS51101">
    <property type="entry name" value="PTS_EIIB_TYPE_4"/>
    <property type="match status" value="1"/>
</dbReference>
<dbReference type="AlphaFoldDB" id="A0A417ZHK0"/>
<keyword evidence="10" id="KW-1185">Reference proteome</keyword>
<organism evidence="9 10">
    <name type="scientific">Bombilactobacillus bombi</name>
    <dbReference type="NCBI Taxonomy" id="1303590"/>
    <lineage>
        <taxon>Bacteria</taxon>
        <taxon>Bacillati</taxon>
        <taxon>Bacillota</taxon>
        <taxon>Bacilli</taxon>
        <taxon>Lactobacillales</taxon>
        <taxon>Lactobacillaceae</taxon>
        <taxon>Bombilactobacillus</taxon>
    </lineage>
</organism>
<accession>A0A417ZHK0</accession>
<sequence length="164" mass="17979">MIKALRVDERLIHGQIAMSWSKKLKLTGLVVANNEAATNDVQKMTLKMAAPSGVKAIVDTISGAIKLLSDPRSEKMNLMVLVSTVKDAVEIAKAFPSQIELVNIGNAGKMNHSNQETTVLSKEVMLSKEEISSLKELINIYPKTFFQGTPVMEKKLASKILENL</sequence>
<dbReference type="OrthoDB" id="9788818at2"/>
<dbReference type="RefSeq" id="WP_118900617.1">
    <property type="nucleotide sequence ID" value="NZ_QOCR01000002.1"/>
</dbReference>